<proteinExistence type="inferred from homology"/>
<dbReference type="EMBL" id="CAXLJL010000822">
    <property type="protein sequence ID" value="CAL5141125.1"/>
    <property type="molecule type" value="Genomic_DNA"/>
</dbReference>
<dbReference type="PANTHER" id="PTHR31102">
    <property type="match status" value="1"/>
</dbReference>
<feature type="transmembrane region" description="Helical" evidence="3">
    <location>
        <begin position="252"/>
        <end position="269"/>
    </location>
</feature>
<accession>A0AAV2TXR1</accession>
<feature type="transmembrane region" description="Helical" evidence="3">
    <location>
        <begin position="742"/>
        <end position="761"/>
    </location>
</feature>
<keyword evidence="3" id="KW-1133">Transmembrane helix</keyword>
<evidence type="ECO:0000256" key="1">
    <source>
        <dbReference type="ARBA" id="ARBA00007367"/>
    </source>
</evidence>
<reference evidence="4" key="1">
    <citation type="submission" date="2024-06" db="EMBL/GenBank/DDBJ databases">
        <authorList>
            <person name="Liu X."/>
            <person name="Lenzi L."/>
            <person name="Haldenby T S."/>
            <person name="Uol C."/>
        </authorList>
    </citation>
    <scope>NUCLEOTIDE SEQUENCE</scope>
</reference>
<feature type="compositionally biased region" description="Polar residues" evidence="2">
    <location>
        <begin position="491"/>
        <end position="522"/>
    </location>
</feature>
<dbReference type="InterPro" id="IPR051843">
    <property type="entry name" value="CPA1_transporter"/>
</dbReference>
<feature type="transmembrane region" description="Helical" evidence="3">
    <location>
        <begin position="151"/>
        <end position="168"/>
    </location>
</feature>
<evidence type="ECO:0000256" key="2">
    <source>
        <dbReference type="SAM" id="MobiDB-lite"/>
    </source>
</evidence>
<feature type="transmembrane region" description="Helical" evidence="3">
    <location>
        <begin position="773"/>
        <end position="794"/>
    </location>
</feature>
<dbReference type="InterPro" id="IPR038770">
    <property type="entry name" value="Na+/solute_symporter_sf"/>
</dbReference>
<keyword evidence="3" id="KW-0812">Transmembrane</keyword>
<gene>
    <name evidence="4" type="ORF">CDAUBV1_LOCUS16396</name>
</gene>
<feature type="transmembrane region" description="Helical" evidence="3">
    <location>
        <begin position="175"/>
        <end position="195"/>
    </location>
</feature>
<name>A0AAV2TXR1_CALDB</name>
<dbReference type="AlphaFoldDB" id="A0AAV2TXR1"/>
<comment type="similarity">
    <text evidence="1">Belongs to the monovalent cation:proton antiporter 1 (CPA1) transporter (TC 2.A.36) family.</text>
</comment>
<comment type="caution">
    <text evidence="4">The sequence shown here is derived from an EMBL/GenBank/DDBJ whole genome shotgun (WGS) entry which is preliminary data.</text>
</comment>
<dbReference type="Gene3D" id="1.20.1530.20">
    <property type="match status" value="1"/>
</dbReference>
<feature type="transmembrane region" description="Helical" evidence="3">
    <location>
        <begin position="415"/>
        <end position="435"/>
    </location>
</feature>
<evidence type="ECO:0000313" key="5">
    <source>
        <dbReference type="Proteomes" id="UP001497525"/>
    </source>
</evidence>
<feature type="region of interest" description="Disordered" evidence="2">
    <location>
        <begin position="578"/>
        <end position="602"/>
    </location>
</feature>
<evidence type="ECO:0000256" key="3">
    <source>
        <dbReference type="SAM" id="Phobius"/>
    </source>
</evidence>
<feature type="transmembrane region" description="Helical" evidence="3">
    <location>
        <begin position="377"/>
        <end position="403"/>
    </location>
</feature>
<feature type="transmembrane region" description="Helical" evidence="3">
    <location>
        <begin position="839"/>
        <end position="865"/>
    </location>
</feature>
<dbReference type="Proteomes" id="UP001497525">
    <property type="component" value="Unassembled WGS sequence"/>
</dbReference>
<feature type="compositionally biased region" description="Polar residues" evidence="2">
    <location>
        <begin position="529"/>
        <end position="539"/>
    </location>
</feature>
<feature type="transmembrane region" description="Helical" evidence="3">
    <location>
        <begin position="281"/>
        <end position="304"/>
    </location>
</feature>
<dbReference type="PANTHER" id="PTHR31102:SF1">
    <property type="entry name" value="CATION_H+ EXCHANGER DOMAIN-CONTAINING PROTEIN"/>
    <property type="match status" value="1"/>
</dbReference>
<organism evidence="4 5">
    <name type="scientific">Calicophoron daubneyi</name>
    <name type="common">Rumen fluke</name>
    <name type="synonym">Paramphistomum daubneyi</name>
    <dbReference type="NCBI Taxonomy" id="300641"/>
    <lineage>
        <taxon>Eukaryota</taxon>
        <taxon>Metazoa</taxon>
        <taxon>Spiralia</taxon>
        <taxon>Lophotrochozoa</taxon>
        <taxon>Platyhelminthes</taxon>
        <taxon>Trematoda</taxon>
        <taxon>Digenea</taxon>
        <taxon>Plagiorchiida</taxon>
        <taxon>Pronocephalata</taxon>
        <taxon>Paramphistomoidea</taxon>
        <taxon>Paramphistomidae</taxon>
        <taxon>Calicophoron</taxon>
    </lineage>
</organism>
<feature type="region of interest" description="Disordered" evidence="2">
    <location>
        <begin position="476"/>
        <end position="555"/>
    </location>
</feature>
<evidence type="ECO:0000313" key="4">
    <source>
        <dbReference type="EMBL" id="CAL5141125.1"/>
    </source>
</evidence>
<keyword evidence="3" id="KW-0472">Membrane</keyword>
<feature type="transmembrane region" description="Helical" evidence="3">
    <location>
        <begin position="343"/>
        <end position="371"/>
    </location>
</feature>
<feature type="transmembrane region" description="Helical" evidence="3">
    <location>
        <begin position="68"/>
        <end position="90"/>
    </location>
</feature>
<feature type="transmembrane region" description="Helical" evidence="3">
    <location>
        <begin position="310"/>
        <end position="331"/>
    </location>
</feature>
<protein>
    <submittedName>
        <fullName evidence="4">Uncharacterized protein</fullName>
    </submittedName>
</protein>
<sequence length="880" mass="94479">MEKHRENGCEDHRSLDSTVNECVQKSLQSISRKPNESEPASRGEFCLCFNYNCLPQSRVHMTARIKSAILSTYRGTGGVIAYVLLFFAVYTTSFSLNPSIALLPRCRRIIFPDASTQTHNKTNPNVSMTTAEQHSLPSGYKSAFQCQNGEALSVIIYYCVGFVLGELVETLRLPGLLGMLIGGVVLRNIGSSLIAENILHKLPNGSYPFPLNSSITFSGLQPGSVVDTRFELQDPQTTVAALLTVNSPLASVLRQIAFAVILTQAGLGIDPGTLKKVCRTVLPLAFGPCFVEVIAVIIASKFIIGWPWAWAAILGFVCAAVSPAVVVPNMLRLENAGWGVAKGIPTLIVATSSLENVIAITGFGVALSIALSTNSNLVATIIWGPAQALIGTAFGIVAGLLVCLFPLPKMAHSHLIRGLLLVLIAVSGLVGASALHMPGAGALDCLVFAFTTAVGWRAGFPWKLVQFTEEGTPLFDNGVTSSEEQKKKQSFDGSVTDGNGTSNLQVTTELVQRTEQRSSVPRTNRGREQSNPTTDPSRQSAKKHPVSNIPKSAPASYSTLKLPCTLSLHKASLVGSPIASTSSQARKSVGNGTTSVSLNSNPIPRLDRKGLKRFSLPEPTAHYELEYFAVFRSSESGMNSTLAPLVSPCDSRSRPRFYSQTFRRQSSGKPGSVASKFLAVKKERGQEKNPLNSDDLEFKDTIFLEDDPDSDRCDLSAVVASVESLPPTAQERGAACVQSMRLALAAIWWFAQPILFTLIGSEVDFTRIRDASTGFGVLCFLIALFFRFWATVVAVLPSNLNMHERLFVACAWLPKATVQAAIGPVALDTARQMHASAEVIGWAEIVVTVAVVAVIVTAPLGAVLISLTAPRLLHKDSSLP</sequence>